<keyword evidence="3" id="KW-1185">Reference proteome</keyword>
<gene>
    <name evidence="2" type="ORF">NPX13_g7933</name>
</gene>
<feature type="domain" description="DUF7708" evidence="1">
    <location>
        <begin position="117"/>
        <end position="248"/>
    </location>
</feature>
<protein>
    <recommendedName>
        <fullName evidence="1">DUF7708 domain-containing protein</fullName>
    </recommendedName>
</protein>
<dbReference type="Pfam" id="PF24809">
    <property type="entry name" value="DUF7708"/>
    <property type="match status" value="1"/>
</dbReference>
<reference evidence="2" key="1">
    <citation type="submission" date="2022-07" db="EMBL/GenBank/DDBJ databases">
        <title>Genome Sequence of Xylaria arbuscula.</title>
        <authorList>
            <person name="Buettner E."/>
        </authorList>
    </citation>
    <scope>NUCLEOTIDE SEQUENCE</scope>
    <source>
        <strain evidence="2">VT107</strain>
    </source>
</reference>
<sequence length="541" mass="62299">MANHEEMKDGDVGFEQSLAKIKHQAANAIRFWEKATWTPEEKAKTLESANRVRDVVLVENHIDSKPKKIHTVWHIRFWTKRNISDENVVIEEIDFETLQSKVRMEMNVATERERRSFLGEFSGIVEIMKGVDQGYGGAGYAALSALLTVIVNTKRHDNIVNEAFLELKNEFSRMVLVSDLYPTPAMREYITVAYTLGLEFLREAQEHYDRPTWRRLLYSVVKPPFLLRRRVNEISNAMTQINKEQNSLLNKRVYDIQEQLGKVDKKVDGVSQDVQDVRGDIDVLHSNRVEERLTTLISHLSQYQIPQSQSVVEYTVALSSSLIFPYCRSTFSIEELMSQTRYRSWRSSTHNCLMVLNGRTTADQTSFCWLSPAAVELPAILRNEAASKDGQRVAVVEAYCQTKDLTSDSIKQPAVLISLIIRLLQSMPKHTAFLKDVQQYELFRDKLRSAVSDVYRLFDILNQLMGNFDEVYLIIDRADRVSGDIMRALLKKVIVRDENVKTRIRVLVVAEKANDRILAGNISELQDEMDERNFISLPMDQ</sequence>
<dbReference type="EMBL" id="JANPWZ010001651">
    <property type="protein sequence ID" value="KAJ3564178.1"/>
    <property type="molecule type" value="Genomic_DNA"/>
</dbReference>
<name>A0A9W8N9C6_9PEZI</name>
<dbReference type="AlphaFoldDB" id="A0A9W8N9C6"/>
<evidence type="ECO:0000259" key="1">
    <source>
        <dbReference type="Pfam" id="PF24809"/>
    </source>
</evidence>
<proteinExistence type="predicted"/>
<accession>A0A9W8N9C6</accession>
<dbReference type="InterPro" id="IPR056125">
    <property type="entry name" value="DUF7708"/>
</dbReference>
<evidence type="ECO:0000313" key="2">
    <source>
        <dbReference type="EMBL" id="KAJ3564178.1"/>
    </source>
</evidence>
<evidence type="ECO:0000313" key="3">
    <source>
        <dbReference type="Proteomes" id="UP001148614"/>
    </source>
</evidence>
<comment type="caution">
    <text evidence="2">The sequence shown here is derived from an EMBL/GenBank/DDBJ whole genome shotgun (WGS) entry which is preliminary data.</text>
</comment>
<organism evidence="2 3">
    <name type="scientific">Xylaria arbuscula</name>
    <dbReference type="NCBI Taxonomy" id="114810"/>
    <lineage>
        <taxon>Eukaryota</taxon>
        <taxon>Fungi</taxon>
        <taxon>Dikarya</taxon>
        <taxon>Ascomycota</taxon>
        <taxon>Pezizomycotina</taxon>
        <taxon>Sordariomycetes</taxon>
        <taxon>Xylariomycetidae</taxon>
        <taxon>Xylariales</taxon>
        <taxon>Xylariaceae</taxon>
        <taxon>Xylaria</taxon>
    </lineage>
</organism>
<dbReference type="Proteomes" id="UP001148614">
    <property type="component" value="Unassembled WGS sequence"/>
</dbReference>